<reference evidence="7" key="1">
    <citation type="submission" date="2021-09" db="EMBL/GenBank/DDBJ databases">
        <title>Fulvivirga sp. isolated from coastal sediment.</title>
        <authorList>
            <person name="Yu H."/>
        </authorList>
    </citation>
    <scope>NUCLEOTIDE SEQUENCE</scope>
    <source>
        <strain evidence="7">1062</strain>
    </source>
</reference>
<dbReference type="Gene3D" id="2.30.22.10">
    <property type="entry name" value="Head domain of nucleotide exchange factor GrpE"/>
    <property type="match status" value="1"/>
</dbReference>
<dbReference type="Proteomes" id="UP001139409">
    <property type="component" value="Unassembled WGS sequence"/>
</dbReference>
<evidence type="ECO:0000313" key="8">
    <source>
        <dbReference type="Proteomes" id="UP001139409"/>
    </source>
</evidence>
<dbReference type="Pfam" id="PF01025">
    <property type="entry name" value="GrpE"/>
    <property type="match status" value="1"/>
</dbReference>
<dbReference type="HAMAP" id="MF_01151">
    <property type="entry name" value="GrpE"/>
    <property type="match status" value="1"/>
</dbReference>
<dbReference type="SUPFAM" id="SSF58014">
    <property type="entry name" value="Coiled-coil domain of nucleotide exchange factor GrpE"/>
    <property type="match status" value="1"/>
</dbReference>
<dbReference type="SUPFAM" id="SSF51064">
    <property type="entry name" value="Head domain of nucleotide exchange factor GrpE"/>
    <property type="match status" value="1"/>
</dbReference>
<dbReference type="GO" id="GO:0051082">
    <property type="term" value="F:unfolded protein binding"/>
    <property type="evidence" value="ECO:0007669"/>
    <property type="project" value="TreeGrafter"/>
</dbReference>
<dbReference type="GO" id="GO:0005737">
    <property type="term" value="C:cytoplasm"/>
    <property type="evidence" value="ECO:0007669"/>
    <property type="project" value="UniProtKB-SubCell"/>
</dbReference>
<feature type="compositionally biased region" description="Basic and acidic residues" evidence="6">
    <location>
        <begin position="1"/>
        <end position="14"/>
    </location>
</feature>
<dbReference type="PROSITE" id="PS01071">
    <property type="entry name" value="GRPE"/>
    <property type="match status" value="1"/>
</dbReference>
<keyword evidence="2 3" id="KW-0143">Chaperone</keyword>
<comment type="function">
    <text evidence="3 4">Participates actively in the response to hyperosmotic and heat shock by preventing the aggregation of stress-denatured proteins, in association with DnaK and GrpE. It is the nucleotide exchange factor for DnaK and may function as a thermosensor. Unfolded proteins bind initially to DnaJ; upon interaction with the DnaJ-bound protein, DnaK hydrolyzes its bound ATP, resulting in the formation of a stable complex. GrpE releases ADP from DnaK; ATP binding to DnaK triggers the release of the substrate protein, thus completing the reaction cycle. Several rounds of ATP-dependent interactions between DnaJ, DnaK and GrpE are required for fully efficient folding.</text>
</comment>
<dbReference type="CDD" id="cd00446">
    <property type="entry name" value="GrpE"/>
    <property type="match status" value="1"/>
</dbReference>
<dbReference type="GO" id="GO:0051087">
    <property type="term" value="F:protein-folding chaperone binding"/>
    <property type="evidence" value="ECO:0007669"/>
    <property type="project" value="InterPro"/>
</dbReference>
<name>A0A9X1HWN8_9BACT</name>
<evidence type="ECO:0000256" key="4">
    <source>
        <dbReference type="RuleBase" id="RU000639"/>
    </source>
</evidence>
<dbReference type="AlphaFoldDB" id="A0A9X1HWN8"/>
<accession>A0A9X1HWN8</accession>
<dbReference type="Gene3D" id="3.90.20.20">
    <property type="match status" value="1"/>
</dbReference>
<dbReference type="GO" id="GO:0042803">
    <property type="term" value="F:protein homodimerization activity"/>
    <property type="evidence" value="ECO:0007669"/>
    <property type="project" value="InterPro"/>
</dbReference>
<feature type="compositionally biased region" description="Acidic residues" evidence="6">
    <location>
        <begin position="19"/>
        <end position="44"/>
    </location>
</feature>
<comment type="similarity">
    <text evidence="1 3 5">Belongs to the GrpE family.</text>
</comment>
<keyword evidence="3 4" id="KW-0346">Stress response</keyword>
<dbReference type="PANTHER" id="PTHR21237">
    <property type="entry name" value="GRPE PROTEIN"/>
    <property type="match status" value="1"/>
</dbReference>
<protein>
    <recommendedName>
        <fullName evidence="3 4">Protein GrpE</fullName>
    </recommendedName>
    <alternativeName>
        <fullName evidence="3">HSP-70 cofactor</fullName>
    </alternativeName>
</protein>
<comment type="subcellular location">
    <subcellularLocation>
        <location evidence="3">Cytoplasm</location>
    </subcellularLocation>
</comment>
<dbReference type="InterPro" id="IPR009012">
    <property type="entry name" value="GrpE_head"/>
</dbReference>
<organism evidence="7 8">
    <name type="scientific">Fulvivirga sedimenti</name>
    <dbReference type="NCBI Taxonomy" id="2879465"/>
    <lineage>
        <taxon>Bacteria</taxon>
        <taxon>Pseudomonadati</taxon>
        <taxon>Bacteroidota</taxon>
        <taxon>Cytophagia</taxon>
        <taxon>Cytophagales</taxon>
        <taxon>Fulvivirgaceae</taxon>
        <taxon>Fulvivirga</taxon>
    </lineage>
</organism>
<dbReference type="EMBL" id="JAIXNE010000005">
    <property type="protein sequence ID" value="MCA6078162.1"/>
    <property type="molecule type" value="Genomic_DNA"/>
</dbReference>
<gene>
    <name evidence="3" type="primary">grpE</name>
    <name evidence="7" type="ORF">LDX50_25040</name>
</gene>
<dbReference type="RefSeq" id="WP_225699017.1">
    <property type="nucleotide sequence ID" value="NZ_JAIXNE010000005.1"/>
</dbReference>
<evidence type="ECO:0000256" key="2">
    <source>
        <dbReference type="ARBA" id="ARBA00023186"/>
    </source>
</evidence>
<dbReference type="InterPro" id="IPR000740">
    <property type="entry name" value="GrpE"/>
</dbReference>
<comment type="subunit">
    <text evidence="3">Homodimer.</text>
</comment>
<dbReference type="GO" id="GO:0006457">
    <property type="term" value="P:protein folding"/>
    <property type="evidence" value="ECO:0007669"/>
    <property type="project" value="InterPro"/>
</dbReference>
<evidence type="ECO:0000256" key="5">
    <source>
        <dbReference type="RuleBase" id="RU004478"/>
    </source>
</evidence>
<evidence type="ECO:0000256" key="3">
    <source>
        <dbReference type="HAMAP-Rule" id="MF_01151"/>
    </source>
</evidence>
<keyword evidence="8" id="KW-1185">Reference proteome</keyword>
<feature type="region of interest" description="Disordered" evidence="6">
    <location>
        <begin position="1"/>
        <end position="44"/>
    </location>
</feature>
<dbReference type="InterPro" id="IPR013805">
    <property type="entry name" value="GrpE_CC"/>
</dbReference>
<sequence>MKKENKENLSKESMNDIENMTDENINEMDQDQELSEDISDEAGDETIHKLESELSESKDKYLRLYSEFENFRRRTAREKLDLIDTANEGLMSALLPVLDDFERALKLSNEETDEKSIREGMDLIHQKLRKTLEQKGLVNMNTQIGDAFDPDFHEAITQIPAPEAKLKGKIVDVIEKGYLIKEKVIRYAKVVTGS</sequence>
<dbReference type="PANTHER" id="PTHR21237:SF23">
    <property type="entry name" value="GRPE PROTEIN HOMOLOG, MITOCHONDRIAL"/>
    <property type="match status" value="1"/>
</dbReference>
<proteinExistence type="inferred from homology"/>
<keyword evidence="3" id="KW-0963">Cytoplasm</keyword>
<evidence type="ECO:0000256" key="1">
    <source>
        <dbReference type="ARBA" id="ARBA00009054"/>
    </source>
</evidence>
<dbReference type="PRINTS" id="PR00773">
    <property type="entry name" value="GRPEPROTEIN"/>
</dbReference>
<comment type="caution">
    <text evidence="7">The sequence shown here is derived from an EMBL/GenBank/DDBJ whole genome shotgun (WGS) entry which is preliminary data.</text>
</comment>
<evidence type="ECO:0000256" key="6">
    <source>
        <dbReference type="SAM" id="MobiDB-lite"/>
    </source>
</evidence>
<evidence type="ECO:0000313" key="7">
    <source>
        <dbReference type="EMBL" id="MCA6078162.1"/>
    </source>
</evidence>
<dbReference type="GO" id="GO:0000774">
    <property type="term" value="F:adenyl-nucleotide exchange factor activity"/>
    <property type="evidence" value="ECO:0007669"/>
    <property type="project" value="InterPro"/>
</dbReference>